<dbReference type="InterPro" id="IPR052022">
    <property type="entry name" value="26kDa_periplasmic_antigen"/>
</dbReference>
<evidence type="ECO:0000256" key="1">
    <source>
        <dbReference type="SAM" id="Coils"/>
    </source>
</evidence>
<feature type="coiled-coil region" evidence="1">
    <location>
        <begin position="131"/>
        <end position="161"/>
    </location>
</feature>
<dbReference type="PIRSF" id="PIRSF029033">
    <property type="entry name" value="UCP029033"/>
    <property type="match status" value="1"/>
</dbReference>
<keyword evidence="1" id="KW-0175">Coiled coil</keyword>
<comment type="caution">
    <text evidence="2">The sequence shown here is derived from an EMBL/GenBank/DDBJ whole genome shotgun (WGS) entry which is preliminary data.</text>
</comment>
<dbReference type="EMBL" id="SNYQ01000006">
    <property type="protein sequence ID" value="TDQ57139.1"/>
    <property type="molecule type" value="Genomic_DNA"/>
</dbReference>
<proteinExistence type="predicted"/>
<dbReference type="InterPro" id="IPR016907">
    <property type="entry name" value="UCP029033"/>
</dbReference>
<gene>
    <name evidence="2" type="ORF">EDC45_1532</name>
</gene>
<sequence length="250" mass="27723">MQNSNKTFYSALFGVILALGLMASSFILGQQFKNLRQSGVITVKGLAEAEYKASYGTWTVSVENWGADYKTAMTENARQLEVARAFLAKQGFSAQEVSLNPLDVYVHTETYTDEKGKEKTVRNGYDARRTLSIASKDLAKLQRALDEINNLRAENQAVNFSSPSYYLENLETIKRELISKATQDAYVRAQEFAKTSNINVGVLRSASQGSFDISANLPDAESQSDYGGGYDTSTIDKKVRLVVTIQYDIN</sequence>
<evidence type="ECO:0008006" key="4">
    <source>
        <dbReference type="Google" id="ProtNLM"/>
    </source>
</evidence>
<dbReference type="GO" id="GO:0006974">
    <property type="term" value="P:DNA damage response"/>
    <property type="evidence" value="ECO:0007669"/>
    <property type="project" value="TreeGrafter"/>
</dbReference>
<dbReference type="Pfam" id="PF04402">
    <property type="entry name" value="SIMPL"/>
    <property type="match status" value="1"/>
</dbReference>
<dbReference type="PANTHER" id="PTHR34387">
    <property type="entry name" value="SLR1258 PROTEIN"/>
    <property type="match status" value="1"/>
</dbReference>
<protein>
    <recommendedName>
        <fullName evidence="4">SIMPL domain-containing protein</fullName>
    </recommendedName>
</protein>
<dbReference type="OrthoDB" id="9806540at2"/>
<dbReference type="InterPro" id="IPR007497">
    <property type="entry name" value="SIMPL/DUF541"/>
</dbReference>
<dbReference type="PANTHER" id="PTHR34387:SF2">
    <property type="entry name" value="SLR1258 PROTEIN"/>
    <property type="match status" value="1"/>
</dbReference>
<dbReference type="Proteomes" id="UP000295657">
    <property type="component" value="Unassembled WGS sequence"/>
</dbReference>
<accession>A0A4R6V7H6</accession>
<dbReference type="Gene3D" id="3.30.70.2970">
    <property type="entry name" value="Protein of unknown function (DUF541), domain 2"/>
    <property type="match status" value="1"/>
</dbReference>
<dbReference type="RefSeq" id="WP_133545094.1">
    <property type="nucleotide sequence ID" value="NZ_SNYQ01000006.1"/>
</dbReference>
<dbReference type="Gene3D" id="3.30.110.170">
    <property type="entry name" value="Protein of unknown function (DUF541), domain 1"/>
    <property type="match status" value="1"/>
</dbReference>
<organism evidence="2 3">
    <name type="scientific">Mesocricetibacter intestinalis</name>
    <dbReference type="NCBI Taxonomy" id="1521930"/>
    <lineage>
        <taxon>Bacteria</taxon>
        <taxon>Pseudomonadati</taxon>
        <taxon>Pseudomonadota</taxon>
        <taxon>Gammaproteobacteria</taxon>
        <taxon>Pasteurellales</taxon>
        <taxon>Pasteurellaceae</taxon>
        <taxon>Mesocricetibacter</taxon>
    </lineage>
</organism>
<keyword evidence="3" id="KW-1185">Reference proteome</keyword>
<reference evidence="2 3" key="1">
    <citation type="submission" date="2019-03" db="EMBL/GenBank/DDBJ databases">
        <title>Genomic Encyclopedia of Type Strains, Phase IV (KMG-IV): sequencing the most valuable type-strain genomes for metagenomic binning, comparative biology and taxonomic classification.</title>
        <authorList>
            <person name="Goeker M."/>
        </authorList>
    </citation>
    <scope>NUCLEOTIDE SEQUENCE [LARGE SCALE GENOMIC DNA]</scope>
    <source>
        <strain evidence="2 3">DSM 28403</strain>
    </source>
</reference>
<dbReference type="AlphaFoldDB" id="A0A4R6V7H6"/>
<evidence type="ECO:0000313" key="2">
    <source>
        <dbReference type="EMBL" id="TDQ57139.1"/>
    </source>
</evidence>
<evidence type="ECO:0000313" key="3">
    <source>
        <dbReference type="Proteomes" id="UP000295657"/>
    </source>
</evidence>
<name>A0A4R6V7H6_9PAST</name>